<dbReference type="PROSITE" id="PS50404">
    <property type="entry name" value="GST_NTER"/>
    <property type="match status" value="1"/>
</dbReference>
<dbReference type="GO" id="GO:0016740">
    <property type="term" value="F:transferase activity"/>
    <property type="evidence" value="ECO:0007669"/>
    <property type="project" value="UniProtKB-KW"/>
</dbReference>
<dbReference type="Gene3D" id="3.40.30.10">
    <property type="entry name" value="Glutaredoxin"/>
    <property type="match status" value="1"/>
</dbReference>
<keyword evidence="2" id="KW-0808">Transferase</keyword>
<keyword evidence="3" id="KW-1185">Reference proteome</keyword>
<dbReference type="STRING" id="2094558.A0A314Z932"/>
<name>A0A314Z932_PRUYE</name>
<proteinExistence type="predicted"/>
<dbReference type="PANTHER" id="PTHR44548:SF1">
    <property type="entry name" value="GST N-TERMINAL DOMAIN-CONTAINING PROTEIN"/>
    <property type="match status" value="1"/>
</dbReference>
<accession>A0A314Z932</accession>
<protein>
    <submittedName>
        <fullName evidence="2">Glutathione S-transferase U10-like</fullName>
    </submittedName>
</protein>
<evidence type="ECO:0000313" key="3">
    <source>
        <dbReference type="Proteomes" id="UP000250321"/>
    </source>
</evidence>
<dbReference type="EMBL" id="PJQY01000185">
    <property type="protein sequence ID" value="PQQ16585.1"/>
    <property type="molecule type" value="Genomic_DNA"/>
</dbReference>
<dbReference type="InterPro" id="IPR036249">
    <property type="entry name" value="Thioredoxin-like_sf"/>
</dbReference>
<dbReference type="OrthoDB" id="1157703at2759"/>
<sequence>MAKGNKVTLHGSWLSLYTKRVELALKTKGIPFEFVEEDLNKKSPLLLKYNPVHKKVLVQSRSLFTPSCSLLRKEDDE</sequence>
<dbReference type="PANTHER" id="PTHR44548">
    <property type="entry name" value="GST N-TERMINAL DOMAIN-CONTAINING PROTEIN"/>
    <property type="match status" value="1"/>
</dbReference>
<evidence type="ECO:0000259" key="1">
    <source>
        <dbReference type="PROSITE" id="PS50404"/>
    </source>
</evidence>
<feature type="domain" description="GST N-terminal" evidence="1">
    <location>
        <begin position="5"/>
        <end position="77"/>
    </location>
</feature>
<dbReference type="Proteomes" id="UP000250321">
    <property type="component" value="Unassembled WGS sequence"/>
</dbReference>
<comment type="caution">
    <text evidence="2">The sequence shown here is derived from an EMBL/GenBank/DDBJ whole genome shotgun (WGS) entry which is preliminary data.</text>
</comment>
<dbReference type="SUPFAM" id="SSF52833">
    <property type="entry name" value="Thioredoxin-like"/>
    <property type="match status" value="1"/>
</dbReference>
<organism evidence="2 3">
    <name type="scientific">Prunus yedoensis var. nudiflora</name>
    <dbReference type="NCBI Taxonomy" id="2094558"/>
    <lineage>
        <taxon>Eukaryota</taxon>
        <taxon>Viridiplantae</taxon>
        <taxon>Streptophyta</taxon>
        <taxon>Embryophyta</taxon>
        <taxon>Tracheophyta</taxon>
        <taxon>Spermatophyta</taxon>
        <taxon>Magnoliopsida</taxon>
        <taxon>eudicotyledons</taxon>
        <taxon>Gunneridae</taxon>
        <taxon>Pentapetalae</taxon>
        <taxon>rosids</taxon>
        <taxon>fabids</taxon>
        <taxon>Rosales</taxon>
        <taxon>Rosaceae</taxon>
        <taxon>Amygdaloideae</taxon>
        <taxon>Amygdaleae</taxon>
        <taxon>Prunus</taxon>
    </lineage>
</organism>
<dbReference type="Pfam" id="PF13417">
    <property type="entry name" value="GST_N_3"/>
    <property type="match status" value="1"/>
</dbReference>
<dbReference type="InterPro" id="IPR004045">
    <property type="entry name" value="Glutathione_S-Trfase_N"/>
</dbReference>
<gene>
    <name evidence="2" type="ORF">Pyn_26450</name>
</gene>
<evidence type="ECO:0000313" key="2">
    <source>
        <dbReference type="EMBL" id="PQQ16585.1"/>
    </source>
</evidence>
<dbReference type="AlphaFoldDB" id="A0A314Z932"/>
<reference evidence="2 3" key="1">
    <citation type="submission" date="2018-02" db="EMBL/GenBank/DDBJ databases">
        <title>Draft genome of wild Prunus yedoensis var. nudiflora.</title>
        <authorList>
            <person name="Baek S."/>
            <person name="Kim J.-H."/>
            <person name="Choi K."/>
            <person name="Kim G.-B."/>
            <person name="Cho A."/>
            <person name="Jang H."/>
            <person name="Shin C.-H."/>
            <person name="Yu H.-J."/>
            <person name="Mun J.-H."/>
        </authorList>
    </citation>
    <scope>NUCLEOTIDE SEQUENCE [LARGE SCALE GENOMIC DNA]</scope>
    <source>
        <strain evidence="3">cv. Jeju island</strain>
        <tissue evidence="2">Leaf</tissue>
    </source>
</reference>